<evidence type="ECO:0000256" key="7">
    <source>
        <dbReference type="ARBA" id="ARBA00022989"/>
    </source>
</evidence>
<dbReference type="GO" id="GO:0034040">
    <property type="term" value="F:ATPase-coupled lipid transmembrane transporter activity"/>
    <property type="evidence" value="ECO:0007669"/>
    <property type="project" value="TreeGrafter"/>
</dbReference>
<dbReference type="InterPro" id="IPR017871">
    <property type="entry name" value="ABC_transporter-like_CS"/>
</dbReference>
<feature type="domain" description="ABC transmembrane type-1" evidence="11">
    <location>
        <begin position="1"/>
        <end position="103"/>
    </location>
</feature>
<keyword evidence="8 9" id="KW-0472">Membrane</keyword>
<dbReference type="SUPFAM" id="SSF52540">
    <property type="entry name" value="P-loop containing nucleoside triphosphate hydrolases"/>
    <property type="match status" value="1"/>
</dbReference>
<dbReference type="SUPFAM" id="SSF90123">
    <property type="entry name" value="ABC transporter transmembrane region"/>
    <property type="match status" value="1"/>
</dbReference>
<name>A0A6J4RXT4_9ACTN</name>
<dbReference type="SMART" id="SM00382">
    <property type="entry name" value="AAA"/>
    <property type="match status" value="1"/>
</dbReference>
<dbReference type="Gene3D" id="1.20.1560.10">
    <property type="entry name" value="ABC transporter type 1, transmembrane domain"/>
    <property type="match status" value="1"/>
</dbReference>
<dbReference type="PROSITE" id="PS50929">
    <property type="entry name" value="ABC_TM1F"/>
    <property type="match status" value="1"/>
</dbReference>
<dbReference type="GO" id="GO:0016887">
    <property type="term" value="F:ATP hydrolysis activity"/>
    <property type="evidence" value="ECO:0007669"/>
    <property type="project" value="InterPro"/>
</dbReference>
<dbReference type="InterPro" id="IPR036640">
    <property type="entry name" value="ABC1_TM_sf"/>
</dbReference>
<dbReference type="EMBL" id="CADCVJ010000161">
    <property type="protein sequence ID" value="CAA9479661.1"/>
    <property type="molecule type" value="Genomic_DNA"/>
</dbReference>
<keyword evidence="5" id="KW-0547">Nucleotide-binding</keyword>
<dbReference type="InterPro" id="IPR039421">
    <property type="entry name" value="Type_1_exporter"/>
</dbReference>
<dbReference type="Pfam" id="PF00005">
    <property type="entry name" value="ABC_tran"/>
    <property type="match status" value="1"/>
</dbReference>
<dbReference type="InterPro" id="IPR003593">
    <property type="entry name" value="AAA+_ATPase"/>
</dbReference>
<evidence type="ECO:0000256" key="1">
    <source>
        <dbReference type="ARBA" id="ARBA00004651"/>
    </source>
</evidence>
<dbReference type="InterPro" id="IPR027417">
    <property type="entry name" value="P-loop_NTPase"/>
</dbReference>
<feature type="non-terminal residue" evidence="12">
    <location>
        <position position="1"/>
    </location>
</feature>
<evidence type="ECO:0000256" key="3">
    <source>
        <dbReference type="ARBA" id="ARBA00022475"/>
    </source>
</evidence>
<dbReference type="PANTHER" id="PTHR24221">
    <property type="entry name" value="ATP-BINDING CASSETTE SUB-FAMILY B"/>
    <property type="match status" value="1"/>
</dbReference>
<dbReference type="PANTHER" id="PTHR24221:SF654">
    <property type="entry name" value="ATP-BINDING CASSETTE SUB-FAMILY B MEMBER 6"/>
    <property type="match status" value="1"/>
</dbReference>
<organism evidence="12">
    <name type="scientific">uncultured Solirubrobacteraceae bacterium</name>
    <dbReference type="NCBI Taxonomy" id="1162706"/>
    <lineage>
        <taxon>Bacteria</taxon>
        <taxon>Bacillati</taxon>
        <taxon>Actinomycetota</taxon>
        <taxon>Thermoleophilia</taxon>
        <taxon>Solirubrobacterales</taxon>
        <taxon>Solirubrobacteraceae</taxon>
        <taxon>environmental samples</taxon>
    </lineage>
</organism>
<evidence type="ECO:0000259" key="11">
    <source>
        <dbReference type="PROSITE" id="PS50929"/>
    </source>
</evidence>
<dbReference type="FunFam" id="3.40.50.300:FF:000299">
    <property type="entry name" value="ABC transporter ATP-binding protein/permease"/>
    <property type="match status" value="1"/>
</dbReference>
<accession>A0A6J4RXT4</accession>
<evidence type="ECO:0000256" key="5">
    <source>
        <dbReference type="ARBA" id="ARBA00022741"/>
    </source>
</evidence>
<dbReference type="PROSITE" id="PS50893">
    <property type="entry name" value="ABC_TRANSPORTER_2"/>
    <property type="match status" value="1"/>
</dbReference>
<feature type="transmembrane region" description="Helical" evidence="9">
    <location>
        <begin position="68"/>
        <end position="88"/>
    </location>
</feature>
<feature type="transmembrane region" description="Helical" evidence="9">
    <location>
        <begin position="42"/>
        <end position="62"/>
    </location>
</feature>
<dbReference type="GO" id="GO:0005524">
    <property type="term" value="F:ATP binding"/>
    <property type="evidence" value="ECO:0007669"/>
    <property type="project" value="UniProtKB-KW"/>
</dbReference>
<dbReference type="InterPro" id="IPR003439">
    <property type="entry name" value="ABC_transporter-like_ATP-bd"/>
</dbReference>
<dbReference type="Gene3D" id="3.40.50.300">
    <property type="entry name" value="P-loop containing nucleotide triphosphate hydrolases"/>
    <property type="match status" value="1"/>
</dbReference>
<dbReference type="PROSITE" id="PS00211">
    <property type="entry name" value="ABC_TRANSPORTER_1"/>
    <property type="match status" value="1"/>
</dbReference>
<evidence type="ECO:0000313" key="12">
    <source>
        <dbReference type="EMBL" id="CAA9479661.1"/>
    </source>
</evidence>
<keyword evidence="4 9" id="KW-0812">Transmembrane</keyword>
<comment type="subcellular location">
    <subcellularLocation>
        <location evidence="1">Cell membrane</location>
        <topology evidence="1">Multi-pass membrane protein</topology>
    </subcellularLocation>
</comment>
<proteinExistence type="predicted"/>
<dbReference type="Pfam" id="PF00664">
    <property type="entry name" value="ABC_membrane"/>
    <property type="match status" value="1"/>
</dbReference>
<evidence type="ECO:0000259" key="10">
    <source>
        <dbReference type="PROSITE" id="PS50893"/>
    </source>
</evidence>
<dbReference type="GO" id="GO:0140359">
    <property type="term" value="F:ABC-type transporter activity"/>
    <property type="evidence" value="ECO:0007669"/>
    <property type="project" value="InterPro"/>
</dbReference>
<keyword evidence="6" id="KW-0067">ATP-binding</keyword>
<dbReference type="GO" id="GO:0005886">
    <property type="term" value="C:plasma membrane"/>
    <property type="evidence" value="ECO:0007669"/>
    <property type="project" value="UniProtKB-SubCell"/>
</dbReference>
<dbReference type="InterPro" id="IPR011527">
    <property type="entry name" value="ABC1_TM_dom"/>
</dbReference>
<keyword evidence="2" id="KW-0813">Transport</keyword>
<sequence length="385" mass="40144">ETIAGADVVHAFGREATFVARCRLALRDALLAANRSTRYASLYTPITTLLAAVATALLLWAGAAGLTASWGVSLGTLTAFVLVFGRFFEPITALGDDWQTVQGALAGIERIVEVLALAPEERPTDAPAAASIDGLVLRDVAFGYASGHPVVRGVTLAVRPGEQVALVGRTGAGKTSIVQLVAGLYPAWSGSVAVAGRDPRALADDERRGIVAVVPQQVQLFAGTVRDNLTLGDPSVDHASVERAVALAGASGVVAALPQGYDTPLRGVGRGEGVQLSAGQRQLLALARALVRDPAVLLLDEATVALDNASDAAFRAALRADVRGQRRAVLTVAHRLATARSADRVVVLDAGRIVEEGPPDELLRRGGRFAALVELEAAGWDWRET</sequence>
<gene>
    <name evidence="12" type="ORF">AVDCRST_MAG38-1927</name>
</gene>
<keyword evidence="7 9" id="KW-1133">Transmembrane helix</keyword>
<evidence type="ECO:0000256" key="9">
    <source>
        <dbReference type="SAM" id="Phobius"/>
    </source>
</evidence>
<evidence type="ECO:0000256" key="4">
    <source>
        <dbReference type="ARBA" id="ARBA00022692"/>
    </source>
</evidence>
<dbReference type="AlphaFoldDB" id="A0A6J4RXT4"/>
<evidence type="ECO:0000256" key="6">
    <source>
        <dbReference type="ARBA" id="ARBA00022840"/>
    </source>
</evidence>
<keyword evidence="3" id="KW-1003">Cell membrane</keyword>
<evidence type="ECO:0008006" key="13">
    <source>
        <dbReference type="Google" id="ProtNLM"/>
    </source>
</evidence>
<feature type="domain" description="ABC transporter" evidence="10">
    <location>
        <begin position="135"/>
        <end position="375"/>
    </location>
</feature>
<reference evidence="12" key="1">
    <citation type="submission" date="2020-02" db="EMBL/GenBank/DDBJ databases">
        <authorList>
            <person name="Meier V. D."/>
        </authorList>
    </citation>
    <scope>NUCLEOTIDE SEQUENCE</scope>
    <source>
        <strain evidence="12">AVDCRST_MAG38</strain>
    </source>
</reference>
<protein>
    <recommendedName>
        <fullName evidence="13">Heterodimeric efflux ABC transporter, permease/ATP-binding subunit 2</fullName>
    </recommendedName>
</protein>
<evidence type="ECO:0000256" key="2">
    <source>
        <dbReference type="ARBA" id="ARBA00022448"/>
    </source>
</evidence>
<evidence type="ECO:0000256" key="8">
    <source>
        <dbReference type="ARBA" id="ARBA00023136"/>
    </source>
</evidence>